<dbReference type="InterPro" id="IPR029063">
    <property type="entry name" value="SAM-dependent_MTases_sf"/>
</dbReference>
<dbReference type="SUPFAM" id="SSF53335">
    <property type="entry name" value="S-adenosyl-L-methionine-dependent methyltransferases"/>
    <property type="match status" value="1"/>
</dbReference>
<sequence length="374" mass="42540">MATKNSVLLQPKQREKGIPYVHESIGTTLPNDQRHLKANPTTRTATLVITDSGNNTMKTNRPNNAKLVEIDTIANTFTGDQEHITTHGCDNKHPNDKKKLNETTGRQYQDNILLYNNHFLLKKQNRRSSSSKKKYDQLINSISMKDEELTEAYYNNVIIRYTYYNLPSGLKKYYIQRYSYFSKYDQGILMDQEGWFSVTPEKIARHIAKKCQSKVIIDAFAGCGGNTIQFAFTCHRVIAIDIDPVKLHCARHNAKIYGVEDRIEFIEGNFFKLASKLKGDVIFLSPPWGGPSYKKSRVFDIETMIPGNGAMIYSLASKITPQVAFYVPRNTNEKQLKELAGPNGLCEIEPNFLNGRVKALTVYYGDLVDNSIPF</sequence>
<comment type="catalytic activity">
    <reaction evidence="17">
        <text>a 5'-end (N(7)-methyl 5'-triphosphoguanosine)-ribonucleoside in snRNA + S-adenosyl-L-methionine = a 5'-end (N(2),N(7)-dimethyl 5'-triphosphoguanosine)-ribonucleoside in snRNA + S-adenosyl-L-homocysteine + H(+)</text>
        <dbReference type="Rhea" id="RHEA:78471"/>
        <dbReference type="Rhea" id="RHEA-COMP:19085"/>
        <dbReference type="Rhea" id="RHEA-COMP:19087"/>
        <dbReference type="ChEBI" id="CHEBI:15378"/>
        <dbReference type="ChEBI" id="CHEBI:57856"/>
        <dbReference type="ChEBI" id="CHEBI:59789"/>
        <dbReference type="ChEBI" id="CHEBI:156461"/>
        <dbReference type="ChEBI" id="CHEBI:172880"/>
    </reaction>
    <physiologicalReaction direction="left-to-right" evidence="17">
        <dbReference type="Rhea" id="RHEA:78472"/>
    </physiologicalReaction>
</comment>
<dbReference type="GO" id="GO:0071164">
    <property type="term" value="F:RNA cap trimethylguanosine synthase activity"/>
    <property type="evidence" value="ECO:0007669"/>
    <property type="project" value="TreeGrafter"/>
</dbReference>
<evidence type="ECO:0000256" key="5">
    <source>
        <dbReference type="ARBA" id="ARBA00022490"/>
    </source>
</evidence>
<evidence type="ECO:0000256" key="18">
    <source>
        <dbReference type="ARBA" id="ARBA00049790"/>
    </source>
</evidence>
<evidence type="ECO:0000256" key="13">
    <source>
        <dbReference type="ARBA" id="ARBA00025783"/>
    </source>
</evidence>
<comment type="caution">
    <text evidence="23">The sequence shown here is derived from an EMBL/GenBank/DDBJ whole genome shotgun (WGS) entry which is preliminary data.</text>
</comment>
<evidence type="ECO:0000313" key="24">
    <source>
        <dbReference type="Proteomes" id="UP000646827"/>
    </source>
</evidence>
<comment type="function">
    <text evidence="19">Catalyzes the 2 serial methylation steps for the conversion of the 7-monomethylguanosine (m(7)G) caps of snRNAs and snoRNAs to a 2,2,7-trimethylguanosine (m(2,2,7)G) cap structure. The enzyme is specific for guanine, and N7 methylation must precede N2 methylation. Hypermethylation of the m7G cap of U snRNAs leads to their concentration in nuclear foci, their colocalization with coilin and the formation of canonical Cajal bodies (CBs). Plays a role in transcriptional regulation.</text>
</comment>
<evidence type="ECO:0000256" key="21">
    <source>
        <dbReference type="ARBA" id="ARBA00079339"/>
    </source>
</evidence>
<evidence type="ECO:0000256" key="15">
    <source>
        <dbReference type="ARBA" id="ARBA00048740"/>
    </source>
</evidence>
<evidence type="ECO:0000313" key="23">
    <source>
        <dbReference type="EMBL" id="KAG2217783.1"/>
    </source>
</evidence>
<evidence type="ECO:0000256" key="20">
    <source>
        <dbReference type="ARBA" id="ARBA00064494"/>
    </source>
</evidence>
<evidence type="ECO:0000256" key="6">
    <source>
        <dbReference type="ARBA" id="ARBA00022553"/>
    </source>
</evidence>
<comment type="catalytic activity">
    <reaction evidence="14">
        <text>a 5'-end (N(2),N(7)-dimethyl 5'-triphosphoguanosine)-ribonucleoside in snoRNA + S-adenosyl-L-methionine = a 5'-end (N(2),N(2),N(7)-trimethyl 5'-triphosphoguanosine)-ribonucleoside in snoRNA + S-adenosyl-L-homocysteine + H(+)</text>
        <dbReference type="Rhea" id="RHEA:78507"/>
        <dbReference type="Rhea" id="RHEA-COMP:19088"/>
        <dbReference type="Rhea" id="RHEA-COMP:19090"/>
        <dbReference type="ChEBI" id="CHEBI:15378"/>
        <dbReference type="ChEBI" id="CHEBI:57856"/>
        <dbReference type="ChEBI" id="CHEBI:59789"/>
        <dbReference type="ChEBI" id="CHEBI:167623"/>
        <dbReference type="ChEBI" id="CHEBI:172880"/>
    </reaction>
    <physiologicalReaction direction="left-to-right" evidence="14">
        <dbReference type="Rhea" id="RHEA:78508"/>
    </physiologicalReaction>
</comment>
<keyword evidence="10" id="KW-0805">Transcription regulation</keyword>
<keyword evidence="12" id="KW-0539">Nucleus</keyword>
<dbReference type="GO" id="GO:0015030">
    <property type="term" value="C:Cajal body"/>
    <property type="evidence" value="ECO:0007669"/>
    <property type="project" value="UniProtKB-SubCell"/>
</dbReference>
<accession>A0A8H7RXS8</accession>
<dbReference type="AlphaFoldDB" id="A0A8H7RXS8"/>
<evidence type="ECO:0000256" key="7">
    <source>
        <dbReference type="ARBA" id="ARBA00022603"/>
    </source>
</evidence>
<organism evidence="23 24">
    <name type="scientific">Circinella minor</name>
    <dbReference type="NCBI Taxonomy" id="1195481"/>
    <lineage>
        <taxon>Eukaryota</taxon>
        <taxon>Fungi</taxon>
        <taxon>Fungi incertae sedis</taxon>
        <taxon>Mucoromycota</taxon>
        <taxon>Mucoromycotina</taxon>
        <taxon>Mucoromycetes</taxon>
        <taxon>Mucorales</taxon>
        <taxon>Lichtheimiaceae</taxon>
        <taxon>Circinella</taxon>
    </lineage>
</organism>
<protein>
    <recommendedName>
        <fullName evidence="4">Trimethylguanosine synthase</fullName>
    </recommendedName>
    <alternativeName>
        <fullName evidence="18">Cap-specific guanine-N(2) methyltransferase</fullName>
    </alternativeName>
    <alternativeName>
        <fullName evidence="21">Nuclear receptor coactivator 6-interacting protein</fullName>
    </alternativeName>
    <alternativeName>
        <fullName evidence="22">PRIP-interacting protein with methyltransferase motif</fullName>
    </alternativeName>
</protein>
<proteinExistence type="inferred from homology"/>
<evidence type="ECO:0000256" key="2">
    <source>
        <dbReference type="ARBA" id="ARBA00004496"/>
    </source>
</evidence>
<dbReference type="Gene3D" id="3.40.50.150">
    <property type="entry name" value="Vaccinia Virus protein VP39"/>
    <property type="match status" value="1"/>
</dbReference>
<evidence type="ECO:0000256" key="14">
    <source>
        <dbReference type="ARBA" id="ARBA00047418"/>
    </source>
</evidence>
<dbReference type="OrthoDB" id="194443at2759"/>
<keyword evidence="8" id="KW-0808">Transferase</keyword>
<dbReference type="Proteomes" id="UP000646827">
    <property type="component" value="Unassembled WGS sequence"/>
</dbReference>
<keyword evidence="5" id="KW-0963">Cytoplasm</keyword>
<evidence type="ECO:0000256" key="16">
    <source>
        <dbReference type="ARBA" id="ARBA00048763"/>
    </source>
</evidence>
<dbReference type="InterPro" id="IPR019012">
    <property type="entry name" value="RNA_cap_Gua-N2-MeTrfase"/>
</dbReference>
<dbReference type="EMBL" id="JAEPRB010000272">
    <property type="protein sequence ID" value="KAG2217783.1"/>
    <property type="molecule type" value="Genomic_DNA"/>
</dbReference>
<keyword evidence="6" id="KW-0597">Phosphoprotein</keyword>
<dbReference type="Pfam" id="PF09445">
    <property type="entry name" value="Methyltransf_15"/>
    <property type="match status" value="1"/>
</dbReference>
<gene>
    <name evidence="23" type="ORF">INT45_001108</name>
</gene>
<evidence type="ECO:0000256" key="10">
    <source>
        <dbReference type="ARBA" id="ARBA00023015"/>
    </source>
</evidence>
<evidence type="ECO:0000256" key="12">
    <source>
        <dbReference type="ARBA" id="ARBA00023242"/>
    </source>
</evidence>
<evidence type="ECO:0000256" key="17">
    <source>
        <dbReference type="ARBA" id="ARBA00049075"/>
    </source>
</evidence>
<evidence type="ECO:0000256" key="9">
    <source>
        <dbReference type="ARBA" id="ARBA00022691"/>
    </source>
</evidence>
<evidence type="ECO:0000256" key="1">
    <source>
        <dbReference type="ARBA" id="ARBA00004408"/>
    </source>
</evidence>
<dbReference type="PANTHER" id="PTHR14741">
    <property type="entry name" value="S-ADENOSYLMETHIONINE-DEPENDENT METHYLTRANSFERASE RELATED"/>
    <property type="match status" value="1"/>
</dbReference>
<evidence type="ECO:0000256" key="8">
    <source>
        <dbReference type="ARBA" id="ARBA00022679"/>
    </source>
</evidence>
<keyword evidence="11" id="KW-0804">Transcription</keyword>
<evidence type="ECO:0000256" key="22">
    <source>
        <dbReference type="ARBA" id="ARBA00081504"/>
    </source>
</evidence>
<comment type="subcellular location">
    <subcellularLocation>
        <location evidence="2">Cytoplasm</location>
    </subcellularLocation>
    <subcellularLocation>
        <location evidence="1">Nucleus</location>
        <location evidence="1">Cajal body</location>
    </subcellularLocation>
    <subcellularLocation>
        <location evidence="3">Nucleus</location>
        <location evidence="3">Nucleolus</location>
    </subcellularLocation>
</comment>
<dbReference type="GO" id="GO:0005737">
    <property type="term" value="C:cytoplasm"/>
    <property type="evidence" value="ECO:0007669"/>
    <property type="project" value="UniProtKB-SubCell"/>
</dbReference>
<keyword evidence="24" id="KW-1185">Reference proteome</keyword>
<dbReference type="PANTHER" id="PTHR14741:SF32">
    <property type="entry name" value="TRIMETHYLGUANOSINE SYNTHASE"/>
    <property type="match status" value="1"/>
</dbReference>
<evidence type="ECO:0000256" key="3">
    <source>
        <dbReference type="ARBA" id="ARBA00004604"/>
    </source>
</evidence>
<dbReference type="FunFam" id="3.40.50.150:FF:000066">
    <property type="entry name" value="Trimethylguanosine synthase 1"/>
    <property type="match status" value="1"/>
</dbReference>
<comment type="subunit">
    <text evidence="20">May form homooligomers. Interacts with CREBBP/CBP, EED/WAIT1, EP300/P300, NCOA6/PRIP, PPARBP/PBP and SMN.</text>
</comment>
<comment type="similarity">
    <text evidence="13">Belongs to the methyltransferase superfamily. Trimethylguanosine synthase family.</text>
</comment>
<evidence type="ECO:0000256" key="11">
    <source>
        <dbReference type="ARBA" id="ARBA00023163"/>
    </source>
</evidence>
<evidence type="ECO:0000256" key="4">
    <source>
        <dbReference type="ARBA" id="ARBA00018517"/>
    </source>
</evidence>
<keyword evidence="7" id="KW-0489">Methyltransferase</keyword>
<evidence type="ECO:0000256" key="19">
    <source>
        <dbReference type="ARBA" id="ARBA00057179"/>
    </source>
</evidence>
<comment type="catalytic activity">
    <reaction evidence="15">
        <text>a 5'-end (N(7)-methyl 5'-triphosphoguanosine)-ribonucleoside in snoRNA + S-adenosyl-L-methionine = a 5'-end (N(2),N(7)-dimethyl 5'-triphosphoguanosine)-ribonucleoside in snoRNA + S-adenosyl-L-homocysteine + H(+)</text>
        <dbReference type="Rhea" id="RHEA:78475"/>
        <dbReference type="Rhea" id="RHEA-COMP:19086"/>
        <dbReference type="Rhea" id="RHEA-COMP:19088"/>
        <dbReference type="ChEBI" id="CHEBI:15378"/>
        <dbReference type="ChEBI" id="CHEBI:57856"/>
        <dbReference type="ChEBI" id="CHEBI:59789"/>
        <dbReference type="ChEBI" id="CHEBI:156461"/>
        <dbReference type="ChEBI" id="CHEBI:172880"/>
    </reaction>
    <physiologicalReaction direction="left-to-right" evidence="15">
        <dbReference type="Rhea" id="RHEA:78476"/>
    </physiologicalReaction>
</comment>
<reference evidence="23 24" key="1">
    <citation type="submission" date="2020-12" db="EMBL/GenBank/DDBJ databases">
        <title>Metabolic potential, ecology and presence of endohyphal bacteria is reflected in genomic diversity of Mucoromycotina.</title>
        <authorList>
            <person name="Muszewska A."/>
            <person name="Okrasinska A."/>
            <person name="Steczkiewicz K."/>
            <person name="Drgas O."/>
            <person name="Orlowska M."/>
            <person name="Perlinska-Lenart U."/>
            <person name="Aleksandrzak-Piekarczyk T."/>
            <person name="Szatraj K."/>
            <person name="Zielenkiewicz U."/>
            <person name="Pilsyk S."/>
            <person name="Malc E."/>
            <person name="Mieczkowski P."/>
            <person name="Kruszewska J.S."/>
            <person name="Biernat P."/>
            <person name="Pawlowska J."/>
        </authorList>
    </citation>
    <scope>NUCLEOTIDE SEQUENCE [LARGE SCALE GENOMIC DNA]</scope>
    <source>
        <strain evidence="23 24">CBS 142.35</strain>
    </source>
</reference>
<dbReference type="GO" id="GO:0005730">
    <property type="term" value="C:nucleolus"/>
    <property type="evidence" value="ECO:0007669"/>
    <property type="project" value="UniProtKB-SubCell"/>
</dbReference>
<name>A0A8H7RXS8_9FUNG</name>
<comment type="catalytic activity">
    <reaction evidence="16">
        <text>a 5'-end (N(2),N(7)-dimethyl 5'-triphosphoguanosine)-ribonucleoside in snRNA + S-adenosyl-L-methionine = a 5'-end (N(2),N(2),N(7)-trimethyl 5'-triphosphoguanosine)-ribonucleoside in snRNA + S-adenosyl-L-homocysteine + H(+)</text>
        <dbReference type="Rhea" id="RHEA:78479"/>
        <dbReference type="Rhea" id="RHEA-COMP:19087"/>
        <dbReference type="Rhea" id="RHEA-COMP:19089"/>
        <dbReference type="ChEBI" id="CHEBI:15378"/>
        <dbReference type="ChEBI" id="CHEBI:57856"/>
        <dbReference type="ChEBI" id="CHEBI:59789"/>
        <dbReference type="ChEBI" id="CHEBI:167623"/>
        <dbReference type="ChEBI" id="CHEBI:172880"/>
    </reaction>
    <physiologicalReaction direction="left-to-right" evidence="16">
        <dbReference type="Rhea" id="RHEA:78480"/>
    </physiologicalReaction>
</comment>
<dbReference type="CDD" id="cd02440">
    <property type="entry name" value="AdoMet_MTases"/>
    <property type="match status" value="1"/>
</dbReference>
<keyword evidence="9" id="KW-0949">S-adenosyl-L-methionine</keyword>